<dbReference type="Pfam" id="PF12796">
    <property type="entry name" value="Ank_2"/>
    <property type="match status" value="2"/>
</dbReference>
<dbReference type="SMART" id="SM00248">
    <property type="entry name" value="ANK"/>
    <property type="match status" value="9"/>
</dbReference>
<dbReference type="OrthoDB" id="10257049at2759"/>
<dbReference type="InterPro" id="IPR002110">
    <property type="entry name" value="Ankyrin_rpt"/>
</dbReference>
<feature type="repeat" description="ANK" evidence="3">
    <location>
        <begin position="275"/>
        <end position="307"/>
    </location>
</feature>
<feature type="repeat" description="ANK" evidence="3">
    <location>
        <begin position="377"/>
        <end position="409"/>
    </location>
</feature>
<proteinExistence type="predicted"/>
<keyword evidence="2 3" id="KW-0040">ANK repeat</keyword>
<dbReference type="PROSITE" id="PS50297">
    <property type="entry name" value="ANK_REP_REGION"/>
    <property type="match status" value="2"/>
</dbReference>
<dbReference type="AlphaFoldDB" id="A0A1Y2AN54"/>
<dbReference type="PANTHER" id="PTHR24198:SF165">
    <property type="entry name" value="ANKYRIN REPEAT-CONTAINING PROTEIN-RELATED"/>
    <property type="match status" value="1"/>
</dbReference>
<reference evidence="4 5" key="1">
    <citation type="submission" date="2016-08" db="EMBL/GenBank/DDBJ databases">
        <title>A Parts List for Fungal Cellulosomes Revealed by Comparative Genomics.</title>
        <authorList>
            <consortium name="DOE Joint Genome Institute"/>
            <person name="Haitjema C.H."/>
            <person name="Gilmore S.P."/>
            <person name="Henske J.K."/>
            <person name="Solomon K.V."/>
            <person name="De Groot R."/>
            <person name="Kuo A."/>
            <person name="Mondo S.J."/>
            <person name="Salamov A.A."/>
            <person name="Labutti K."/>
            <person name="Zhao Z."/>
            <person name="Chiniquy J."/>
            <person name="Barry K."/>
            <person name="Brewer H.M."/>
            <person name="Purvine S.O."/>
            <person name="Wright A.T."/>
            <person name="Boxma B."/>
            <person name="Van Alen T."/>
            <person name="Hackstein J.H."/>
            <person name="Baker S.E."/>
            <person name="Grigoriev I.V."/>
            <person name="O'Malley M.A."/>
        </authorList>
    </citation>
    <scope>NUCLEOTIDE SEQUENCE [LARGE SCALE GENOMIC DNA]</scope>
    <source>
        <strain evidence="4 5">G1</strain>
    </source>
</reference>
<dbReference type="SUPFAM" id="SSF48403">
    <property type="entry name" value="Ankyrin repeat"/>
    <property type="match status" value="1"/>
</dbReference>
<keyword evidence="1" id="KW-0677">Repeat</keyword>
<name>A0A1Y2AN54_9FUNG</name>
<keyword evidence="5" id="KW-1185">Reference proteome</keyword>
<dbReference type="InterPro" id="IPR036770">
    <property type="entry name" value="Ankyrin_rpt-contain_sf"/>
</dbReference>
<accession>A0A1Y2AN54</accession>
<sequence>MNIISEEKSLKKFKKRLNQCNIDLNKLIRNSSKKIIFGNEIAIINYLLCYTIEYNNSSDIFKYIIEICYFREFDDLEKFNCLLFAVFRNRMDKADILLQNNIKLRYYYFDSFDSLDNNRQIEYIYNKGIKDVNNIQDVLDSWSCSKRVKKNNKFDDQLFKTLFNCYDRLIKFNNNKKFIDVHKIKISDDYYKKAIKIESYSIIKILFSYDSCEKEEMIYKIKDLKLLYYVIYFGFRKKDILIEDLLSFIERTFEIPINIYDKEFNKYILRCLDIKNLTPLENAIKHDNPPVIMVLINNGAEINHINEKSKNSILMNAIENNNTECIDFLLQQKIDINYVNPINQKNALIVAIEKKNYEIFKPLIKNGADVNYIQQDTDKSVLMYALDSGDYRIINYLISCGANVNYIQENNKKSILEYAIELSSEKYNNKQASNQTILRQEFSISHNKYINQLKIFELLVSNGADINYENKKTKKTMLIKVIGFQNKEFLSNFLKFNVDINKKNSENKSAIGIVLDECVKLKKYINEISKNNGPWYEPRFPYRLSNFNYTNSTQKQNRETYNHFVKMYKIKKDIFEILIKSNAKNQNSSELYMDESIPRIIISNGRLDLLKILVENNFDINTKDDYGDTILNYAINSEDKDIAEYILSFPNLKVNNTKDSDSKELLNLIIKRTDEDYF</sequence>
<evidence type="ECO:0000256" key="1">
    <source>
        <dbReference type="ARBA" id="ARBA00022737"/>
    </source>
</evidence>
<organism evidence="4 5">
    <name type="scientific">Neocallimastix californiae</name>
    <dbReference type="NCBI Taxonomy" id="1754190"/>
    <lineage>
        <taxon>Eukaryota</taxon>
        <taxon>Fungi</taxon>
        <taxon>Fungi incertae sedis</taxon>
        <taxon>Chytridiomycota</taxon>
        <taxon>Chytridiomycota incertae sedis</taxon>
        <taxon>Neocallimastigomycetes</taxon>
        <taxon>Neocallimastigales</taxon>
        <taxon>Neocallimastigaceae</taxon>
        <taxon>Neocallimastix</taxon>
    </lineage>
</organism>
<comment type="caution">
    <text evidence="4">The sequence shown here is derived from an EMBL/GenBank/DDBJ whole genome shotgun (WGS) entry which is preliminary data.</text>
</comment>
<evidence type="ECO:0000256" key="3">
    <source>
        <dbReference type="PROSITE-ProRule" id="PRU00023"/>
    </source>
</evidence>
<dbReference type="STRING" id="1754190.A0A1Y2AN54"/>
<dbReference type="EMBL" id="MCOG01000231">
    <property type="protein sequence ID" value="ORY23647.1"/>
    <property type="molecule type" value="Genomic_DNA"/>
</dbReference>
<gene>
    <name evidence="4" type="ORF">LY90DRAFT_675457</name>
</gene>
<evidence type="ECO:0000313" key="4">
    <source>
        <dbReference type="EMBL" id="ORY23647.1"/>
    </source>
</evidence>
<dbReference type="PANTHER" id="PTHR24198">
    <property type="entry name" value="ANKYRIN REPEAT AND PROTEIN KINASE DOMAIN-CONTAINING PROTEIN"/>
    <property type="match status" value="1"/>
</dbReference>
<dbReference type="Proteomes" id="UP000193920">
    <property type="component" value="Unassembled WGS sequence"/>
</dbReference>
<dbReference type="Gene3D" id="1.25.40.20">
    <property type="entry name" value="Ankyrin repeat-containing domain"/>
    <property type="match status" value="3"/>
</dbReference>
<protein>
    <submittedName>
        <fullName evidence="4">Ankyrin</fullName>
    </submittedName>
</protein>
<feature type="repeat" description="ANK" evidence="3">
    <location>
        <begin position="343"/>
        <end position="375"/>
    </location>
</feature>
<dbReference type="PROSITE" id="PS50088">
    <property type="entry name" value="ANK_REPEAT"/>
    <property type="match status" value="3"/>
</dbReference>
<evidence type="ECO:0000313" key="5">
    <source>
        <dbReference type="Proteomes" id="UP000193920"/>
    </source>
</evidence>
<evidence type="ECO:0000256" key="2">
    <source>
        <dbReference type="ARBA" id="ARBA00023043"/>
    </source>
</evidence>